<dbReference type="Proteomes" id="UP000257706">
    <property type="component" value="Unassembled WGS sequence"/>
</dbReference>
<dbReference type="Gene3D" id="2.40.240.20">
    <property type="entry name" value="Hypothetical PUA domain-like, domain 1"/>
    <property type="match status" value="1"/>
</dbReference>
<dbReference type="Gene3D" id="3.40.1280.10">
    <property type="match status" value="1"/>
</dbReference>
<dbReference type="InterPro" id="IPR029026">
    <property type="entry name" value="tRNA_m1G_MTases_N"/>
</dbReference>
<dbReference type="EMBL" id="DMAI01000223">
    <property type="protein sequence ID" value="HAE48563.1"/>
    <property type="molecule type" value="Genomic_DNA"/>
</dbReference>
<proteinExistence type="predicted"/>
<dbReference type="InterPro" id="IPR029028">
    <property type="entry name" value="Alpha/beta_knot_MTases"/>
</dbReference>
<feature type="non-terminal residue" evidence="3">
    <location>
        <position position="1"/>
    </location>
</feature>
<sequence>FNGRDGEWAAELVAVGKRGAAARLVAQHRLPAPERRLELVMAPVKRGPVEFAVEKATELGVTAIRFAVT</sequence>
<evidence type="ECO:0000256" key="1">
    <source>
        <dbReference type="ARBA" id="ARBA00022603"/>
    </source>
</evidence>
<dbReference type="GO" id="GO:0008168">
    <property type="term" value="F:methyltransferase activity"/>
    <property type="evidence" value="ECO:0007669"/>
    <property type="project" value="UniProtKB-KW"/>
</dbReference>
<evidence type="ECO:0000313" key="4">
    <source>
        <dbReference type="Proteomes" id="UP000257706"/>
    </source>
</evidence>
<gene>
    <name evidence="3" type="ORF">DCK97_14180</name>
</gene>
<comment type="caution">
    <text evidence="3">The sequence shown here is derived from an EMBL/GenBank/DDBJ whole genome shotgun (WGS) entry which is preliminary data.</text>
</comment>
<feature type="non-terminal residue" evidence="3">
    <location>
        <position position="69"/>
    </location>
</feature>
<accession>A0A3B9IMM3</accession>
<dbReference type="SUPFAM" id="SSF75217">
    <property type="entry name" value="alpha/beta knot"/>
    <property type="match status" value="1"/>
</dbReference>
<keyword evidence="1 3" id="KW-0489">Methyltransferase</keyword>
<protein>
    <submittedName>
        <fullName evidence="3">16S rRNA (Uracil(1498)-N(3))-methyltransferase</fullName>
    </submittedName>
</protein>
<keyword evidence="2 3" id="KW-0808">Transferase</keyword>
<dbReference type="GO" id="GO:0032259">
    <property type="term" value="P:methylation"/>
    <property type="evidence" value="ECO:0007669"/>
    <property type="project" value="UniProtKB-KW"/>
</dbReference>
<reference evidence="3 4" key="1">
    <citation type="journal article" date="2018" name="Nat. Biotechnol.">
        <title>A standardized bacterial taxonomy based on genome phylogeny substantially revises the tree of life.</title>
        <authorList>
            <person name="Parks D.H."/>
            <person name="Chuvochina M."/>
            <person name="Waite D.W."/>
            <person name="Rinke C."/>
            <person name="Skarshewski A."/>
            <person name="Chaumeil P.A."/>
            <person name="Hugenholtz P."/>
        </authorList>
    </citation>
    <scope>NUCLEOTIDE SEQUENCE [LARGE SCALE GENOMIC DNA]</scope>
    <source>
        <strain evidence="3">UBA8739</strain>
    </source>
</reference>
<name>A0A3B9IMM3_9PROT</name>
<organism evidence="3 4">
    <name type="scientific">Tistrella mobilis</name>
    <dbReference type="NCBI Taxonomy" id="171437"/>
    <lineage>
        <taxon>Bacteria</taxon>
        <taxon>Pseudomonadati</taxon>
        <taxon>Pseudomonadota</taxon>
        <taxon>Alphaproteobacteria</taxon>
        <taxon>Geminicoccales</taxon>
        <taxon>Geminicoccaceae</taxon>
        <taxon>Tistrella</taxon>
    </lineage>
</organism>
<evidence type="ECO:0000256" key="2">
    <source>
        <dbReference type="ARBA" id="ARBA00022679"/>
    </source>
</evidence>
<dbReference type="AlphaFoldDB" id="A0A3B9IMM3"/>
<evidence type="ECO:0000313" key="3">
    <source>
        <dbReference type="EMBL" id="HAE48563.1"/>
    </source>
</evidence>